<organism evidence="2 3">
    <name type="scientific">Hypothenemus hampei</name>
    <name type="common">Coffee berry borer</name>
    <dbReference type="NCBI Taxonomy" id="57062"/>
    <lineage>
        <taxon>Eukaryota</taxon>
        <taxon>Metazoa</taxon>
        <taxon>Ecdysozoa</taxon>
        <taxon>Arthropoda</taxon>
        <taxon>Hexapoda</taxon>
        <taxon>Insecta</taxon>
        <taxon>Pterygota</taxon>
        <taxon>Neoptera</taxon>
        <taxon>Endopterygota</taxon>
        <taxon>Coleoptera</taxon>
        <taxon>Polyphaga</taxon>
        <taxon>Cucujiformia</taxon>
        <taxon>Curculionidae</taxon>
        <taxon>Scolytinae</taxon>
        <taxon>Hypothenemus</taxon>
    </lineage>
</organism>
<proteinExistence type="predicted"/>
<feature type="compositionally biased region" description="Polar residues" evidence="1">
    <location>
        <begin position="1"/>
        <end position="14"/>
    </location>
</feature>
<evidence type="ECO:0000313" key="3">
    <source>
        <dbReference type="Proteomes" id="UP001566132"/>
    </source>
</evidence>
<feature type="compositionally biased region" description="Low complexity" evidence="1">
    <location>
        <begin position="33"/>
        <end position="47"/>
    </location>
</feature>
<evidence type="ECO:0000313" key="2">
    <source>
        <dbReference type="EMBL" id="KAL1493794.1"/>
    </source>
</evidence>
<dbReference type="AlphaFoldDB" id="A0ABD1EGJ0"/>
<dbReference type="EMBL" id="JBDJPC010000007">
    <property type="protein sequence ID" value="KAL1493794.1"/>
    <property type="molecule type" value="Genomic_DNA"/>
</dbReference>
<sequence length="325" mass="37231">MLTGPFSTQISNSDSDSDSGLARPYNRSRSRSPIRSTSKINPIENNNNSNFTPIINTMALPQLKQEYLNMIPDFFGEPNLLPRFIEISEKLVKKFYNRQDVTDFQNEYLMSSILAKIKDCKQGNETPFDYFNRIQHLLNLITSYIATHTTDEAQTITLTGYHRSLALRVLLKGLRDPIGSLLQTKNPSDLNDALNILTNDFQLGKMQNSTFGQPFNQNARQAGIFNTPGPSRIQNLNHNKNFQKPTPMSISTTSTYRPKQNVFQQNSQNWRNRPNVVTEELFNINDGDKIEKDECGKENDELQFFPEPASDSNYDIEELDYQNLN</sequence>
<evidence type="ECO:0000256" key="1">
    <source>
        <dbReference type="SAM" id="MobiDB-lite"/>
    </source>
</evidence>
<reference evidence="2 3" key="1">
    <citation type="submission" date="2024-05" db="EMBL/GenBank/DDBJ databases">
        <title>Genetic variation in Jamaican populations of the coffee berry borer (Hypothenemus hampei).</title>
        <authorList>
            <person name="Errbii M."/>
            <person name="Myrie A."/>
        </authorList>
    </citation>
    <scope>NUCLEOTIDE SEQUENCE [LARGE SCALE GENOMIC DNA]</scope>
    <source>
        <strain evidence="2">JA-Hopewell-2020-01-JO</strain>
        <tissue evidence="2">Whole body</tissue>
    </source>
</reference>
<accession>A0ABD1EGJ0</accession>
<feature type="compositionally biased region" description="Acidic residues" evidence="1">
    <location>
        <begin position="314"/>
        <end position="325"/>
    </location>
</feature>
<gene>
    <name evidence="2" type="ORF">ABEB36_009483</name>
</gene>
<keyword evidence="3" id="KW-1185">Reference proteome</keyword>
<protein>
    <submittedName>
        <fullName evidence="2">Uncharacterized protein</fullName>
    </submittedName>
</protein>
<feature type="region of interest" description="Disordered" evidence="1">
    <location>
        <begin position="303"/>
        <end position="325"/>
    </location>
</feature>
<comment type="caution">
    <text evidence="2">The sequence shown here is derived from an EMBL/GenBank/DDBJ whole genome shotgun (WGS) entry which is preliminary data.</text>
</comment>
<name>A0ABD1EGJ0_HYPHA</name>
<feature type="region of interest" description="Disordered" evidence="1">
    <location>
        <begin position="1"/>
        <end position="47"/>
    </location>
</feature>
<dbReference type="Proteomes" id="UP001566132">
    <property type="component" value="Unassembled WGS sequence"/>
</dbReference>